<feature type="compositionally biased region" description="Acidic residues" evidence="3">
    <location>
        <begin position="186"/>
        <end position="201"/>
    </location>
</feature>
<dbReference type="Pfam" id="PF16679">
    <property type="entry name" value="CDT1_C"/>
    <property type="match status" value="1"/>
</dbReference>
<feature type="region of interest" description="Disordered" evidence="3">
    <location>
        <begin position="95"/>
        <end position="202"/>
    </location>
</feature>
<feature type="domain" description="DNA replication factor Cdt1 C-terminal" evidence="4">
    <location>
        <begin position="407"/>
        <end position="513"/>
    </location>
</feature>
<proteinExistence type="inferred from homology"/>
<reference evidence="5 6" key="1">
    <citation type="submission" date="2019-03" db="EMBL/GenBank/DDBJ databases">
        <title>Nematode-trapping fungi genome.</title>
        <authorList>
            <person name="Vidal-Diez De Ulzurrun G."/>
        </authorList>
    </citation>
    <scope>NUCLEOTIDE SEQUENCE [LARGE SCALE GENOMIC DNA]</scope>
    <source>
        <strain evidence="5 6">TWF154</strain>
    </source>
</reference>
<accession>A0A8H2DP05</accession>
<feature type="compositionally biased region" description="Basic and acidic residues" evidence="3">
    <location>
        <begin position="141"/>
        <end position="150"/>
    </location>
</feature>
<sequence length="620" mass="67566">MGRPKKTSTATAAKKGAKSSKSTATVKGQTTLKTQATLKNSLTKSTTSTAASGIKFKASKVTRASEKKKGREAEEEEVVKVEVERALVEGVVSTTTATNATATTIATTTTVESKETKEEKVPVTPRKTRNKRTIEDVLEDSVSKRVKLDDTADEPVQTPTPSKRMTTSSVPATAPSKVSKPIEQEEKGDDEKEEEEEEEDNALPKRILRLITIHNSIISLLLLDYATQPAILAEYLPQISRNANTNITLVDLQRIVTLSEGTIRLLVVENRGNAIELVNGVNWKTSNLGQKFKTRIEKWWEGKTKVERKDEDKLLGSIELAEILPENTTSSTSSSQATTGLQTPPVTPSKPKGVTTTPLSKGQRRLQDLKNFTLSKQTSLSPSPIKKKENISLSTGNSPSVANRKSSLLERIRAKAQAANSAPAPPPPAVLQRRTAMQWLEYIIPILLQLTTPVSTLGTKSKLHVPSTTSFPMTTVIQNVKTSLQKPIASEDIERSLRLLADEIATDFVKIVEWKGDSTGSPLVGVVFNRNGRAKVEGWNRAAADKRFLVVKPFSRGVGWPKPCAAYLCHLPWPGLATTVRNSHVPPQGNDDLPQGGLAIVGTECDIARTEPSFLDYAFT</sequence>
<keyword evidence="2" id="KW-0131">Cell cycle</keyword>
<dbReference type="InterPro" id="IPR038090">
    <property type="entry name" value="Cdt1_C_WH_dom_sf"/>
</dbReference>
<protein>
    <recommendedName>
        <fullName evidence="4">DNA replication factor Cdt1 C-terminal domain-containing protein</fullName>
    </recommendedName>
</protein>
<evidence type="ECO:0000259" key="4">
    <source>
        <dbReference type="Pfam" id="PF16679"/>
    </source>
</evidence>
<feature type="compositionally biased region" description="Low complexity" evidence="3">
    <location>
        <begin position="328"/>
        <end position="339"/>
    </location>
</feature>
<feature type="region of interest" description="Disordered" evidence="3">
    <location>
        <begin position="325"/>
        <end position="404"/>
    </location>
</feature>
<evidence type="ECO:0000256" key="3">
    <source>
        <dbReference type="SAM" id="MobiDB-lite"/>
    </source>
</evidence>
<gene>
    <name evidence="5" type="ORF">EYR41_011596</name>
</gene>
<feature type="compositionally biased region" description="Polar residues" evidence="3">
    <location>
        <begin position="391"/>
        <end position="404"/>
    </location>
</feature>
<name>A0A8H2DP05_ORBOL</name>
<dbReference type="Proteomes" id="UP000297595">
    <property type="component" value="Unassembled WGS sequence"/>
</dbReference>
<feature type="compositionally biased region" description="Polar residues" evidence="3">
    <location>
        <begin position="370"/>
        <end position="382"/>
    </location>
</feature>
<comment type="caution">
    <text evidence="5">The sequence shown here is derived from an EMBL/GenBank/DDBJ whole genome shotgun (WGS) entry which is preliminary data.</text>
</comment>
<dbReference type="EMBL" id="SOZJ01000008">
    <property type="protein sequence ID" value="TGJ63701.1"/>
    <property type="molecule type" value="Genomic_DNA"/>
</dbReference>
<comment type="similarity">
    <text evidence="1">Belongs to the Cdt1 family.</text>
</comment>
<organism evidence="5 6">
    <name type="scientific">Orbilia oligospora</name>
    <name type="common">Nematode-trapping fungus</name>
    <name type="synonym">Arthrobotrys oligospora</name>
    <dbReference type="NCBI Taxonomy" id="2813651"/>
    <lineage>
        <taxon>Eukaryota</taxon>
        <taxon>Fungi</taxon>
        <taxon>Dikarya</taxon>
        <taxon>Ascomycota</taxon>
        <taxon>Pezizomycotina</taxon>
        <taxon>Orbiliomycetes</taxon>
        <taxon>Orbiliales</taxon>
        <taxon>Orbiliaceae</taxon>
        <taxon>Orbilia</taxon>
    </lineage>
</organism>
<dbReference type="InterPro" id="IPR032054">
    <property type="entry name" value="Cdt1_C"/>
</dbReference>
<feature type="compositionally biased region" description="Low complexity" evidence="3">
    <location>
        <begin position="7"/>
        <end position="25"/>
    </location>
</feature>
<evidence type="ECO:0000256" key="2">
    <source>
        <dbReference type="ARBA" id="ARBA00023306"/>
    </source>
</evidence>
<feature type="compositionally biased region" description="Polar residues" evidence="3">
    <location>
        <begin position="157"/>
        <end position="171"/>
    </location>
</feature>
<evidence type="ECO:0000313" key="5">
    <source>
        <dbReference type="EMBL" id="TGJ63701.1"/>
    </source>
</evidence>
<dbReference type="Pfam" id="PF26121">
    <property type="entry name" value="HTH_CDT1"/>
    <property type="match status" value="1"/>
</dbReference>
<evidence type="ECO:0000256" key="1">
    <source>
        <dbReference type="ARBA" id="ARBA00008356"/>
    </source>
</evidence>
<dbReference type="AlphaFoldDB" id="A0A8H2DP05"/>
<dbReference type="Gene3D" id="1.10.10.1420">
    <property type="entry name" value="DNA replication factor Cdt1, C-terminal WH domain"/>
    <property type="match status" value="1"/>
</dbReference>
<evidence type="ECO:0000313" key="6">
    <source>
        <dbReference type="Proteomes" id="UP000297595"/>
    </source>
</evidence>
<feature type="region of interest" description="Disordered" evidence="3">
    <location>
        <begin position="1"/>
        <end position="28"/>
    </location>
</feature>
<feature type="compositionally biased region" description="Basic and acidic residues" evidence="3">
    <location>
        <begin position="112"/>
        <end position="121"/>
    </location>
</feature>
<feature type="compositionally biased region" description="Low complexity" evidence="3">
    <location>
        <begin position="95"/>
        <end position="110"/>
    </location>
</feature>